<evidence type="ECO:0000313" key="1">
    <source>
        <dbReference type="EMBL" id="PBK84099.1"/>
    </source>
</evidence>
<dbReference type="InParanoid" id="A0A2H3CLY6"/>
<sequence>MKRQRSYRPASPALLSYIAILALLHLPWRQKGNRHKSLFPFDFYISTGMRFALNKVRRIQADLLACVVSDTGWIAKAIKYNQQVDDLRPPDINIVTVQFNIELASFWITIPPRLKINNRLELYIARSFRQSS</sequence>
<keyword evidence="2" id="KW-1185">Reference proteome</keyword>
<accession>A0A2H3CLY6</accession>
<reference evidence="2" key="1">
    <citation type="journal article" date="2017" name="Nat. Ecol. Evol.">
        <title>Genome expansion and lineage-specific genetic innovations in the forest pathogenic fungi Armillaria.</title>
        <authorList>
            <person name="Sipos G."/>
            <person name="Prasanna A.N."/>
            <person name="Walter M.C."/>
            <person name="O'Connor E."/>
            <person name="Balint B."/>
            <person name="Krizsan K."/>
            <person name="Kiss B."/>
            <person name="Hess J."/>
            <person name="Varga T."/>
            <person name="Slot J."/>
            <person name="Riley R."/>
            <person name="Boka B."/>
            <person name="Rigling D."/>
            <person name="Barry K."/>
            <person name="Lee J."/>
            <person name="Mihaltcheva S."/>
            <person name="LaButti K."/>
            <person name="Lipzen A."/>
            <person name="Waldron R."/>
            <person name="Moloney N.M."/>
            <person name="Sperisen C."/>
            <person name="Kredics L."/>
            <person name="Vagvoelgyi C."/>
            <person name="Patrignani A."/>
            <person name="Fitzpatrick D."/>
            <person name="Nagy I."/>
            <person name="Doyle S."/>
            <person name="Anderson J.B."/>
            <person name="Grigoriev I.V."/>
            <person name="Gueldener U."/>
            <person name="Muensterkoetter M."/>
            <person name="Nagy L.G."/>
        </authorList>
    </citation>
    <scope>NUCLEOTIDE SEQUENCE [LARGE SCALE GENOMIC DNA]</scope>
    <source>
        <strain evidence="2">Ar21-2</strain>
    </source>
</reference>
<organism evidence="1 2">
    <name type="scientific">Armillaria gallica</name>
    <name type="common">Bulbous honey fungus</name>
    <name type="synonym">Armillaria bulbosa</name>
    <dbReference type="NCBI Taxonomy" id="47427"/>
    <lineage>
        <taxon>Eukaryota</taxon>
        <taxon>Fungi</taxon>
        <taxon>Dikarya</taxon>
        <taxon>Basidiomycota</taxon>
        <taxon>Agaricomycotina</taxon>
        <taxon>Agaricomycetes</taxon>
        <taxon>Agaricomycetidae</taxon>
        <taxon>Agaricales</taxon>
        <taxon>Marasmiineae</taxon>
        <taxon>Physalacriaceae</taxon>
        <taxon>Armillaria</taxon>
    </lineage>
</organism>
<evidence type="ECO:0000313" key="2">
    <source>
        <dbReference type="Proteomes" id="UP000217790"/>
    </source>
</evidence>
<name>A0A2H3CLY6_ARMGA</name>
<dbReference type="AlphaFoldDB" id="A0A2H3CLY6"/>
<protein>
    <submittedName>
        <fullName evidence="1">Uncharacterized protein</fullName>
    </submittedName>
</protein>
<proteinExistence type="predicted"/>
<dbReference type="Proteomes" id="UP000217790">
    <property type="component" value="Unassembled WGS sequence"/>
</dbReference>
<dbReference type="EMBL" id="KZ293701">
    <property type="protein sequence ID" value="PBK84099.1"/>
    <property type="molecule type" value="Genomic_DNA"/>
</dbReference>
<gene>
    <name evidence="1" type="ORF">ARMGADRAFT_619273</name>
</gene>